<evidence type="ECO:0000256" key="5">
    <source>
        <dbReference type="ARBA" id="ARBA00023242"/>
    </source>
</evidence>
<evidence type="ECO:0000256" key="4">
    <source>
        <dbReference type="ARBA" id="ARBA00023163"/>
    </source>
</evidence>
<dbReference type="AlphaFoldDB" id="A0AAV9AJE7"/>
<dbReference type="GO" id="GO:0005634">
    <property type="term" value="C:nucleus"/>
    <property type="evidence" value="ECO:0007669"/>
    <property type="project" value="UniProtKB-SubCell"/>
</dbReference>
<accession>A0AAV9AJE7</accession>
<keyword evidence="2" id="KW-0678">Repressor</keyword>
<dbReference type="PANTHER" id="PTHR34042:SF1">
    <property type="entry name" value="TRANSCRIPTION REPRESSOR OFP17"/>
    <property type="match status" value="1"/>
</dbReference>
<dbReference type="PROSITE" id="PS51754">
    <property type="entry name" value="OVATE"/>
    <property type="match status" value="1"/>
</dbReference>
<keyword evidence="4" id="KW-0804">Transcription</keyword>
<evidence type="ECO:0000313" key="9">
    <source>
        <dbReference type="Proteomes" id="UP001179952"/>
    </source>
</evidence>
<reference evidence="8" key="1">
    <citation type="journal article" date="2023" name="Nat. Commun.">
        <title>Diploid and tetraploid genomes of Acorus and the evolution of monocots.</title>
        <authorList>
            <person name="Ma L."/>
            <person name="Liu K.W."/>
            <person name="Li Z."/>
            <person name="Hsiao Y.Y."/>
            <person name="Qi Y."/>
            <person name="Fu T."/>
            <person name="Tang G.D."/>
            <person name="Zhang D."/>
            <person name="Sun W.H."/>
            <person name="Liu D.K."/>
            <person name="Li Y."/>
            <person name="Chen G.Z."/>
            <person name="Liu X.D."/>
            <person name="Liao X.Y."/>
            <person name="Jiang Y.T."/>
            <person name="Yu X."/>
            <person name="Hao Y."/>
            <person name="Huang J."/>
            <person name="Zhao X.W."/>
            <person name="Ke S."/>
            <person name="Chen Y.Y."/>
            <person name="Wu W.L."/>
            <person name="Hsu J.L."/>
            <person name="Lin Y.F."/>
            <person name="Huang M.D."/>
            <person name="Li C.Y."/>
            <person name="Huang L."/>
            <person name="Wang Z.W."/>
            <person name="Zhao X."/>
            <person name="Zhong W.Y."/>
            <person name="Peng D.H."/>
            <person name="Ahmad S."/>
            <person name="Lan S."/>
            <person name="Zhang J.S."/>
            <person name="Tsai W.C."/>
            <person name="Van de Peer Y."/>
            <person name="Liu Z.J."/>
        </authorList>
    </citation>
    <scope>NUCLEOTIDE SEQUENCE</scope>
    <source>
        <strain evidence="8">SCP</strain>
    </source>
</reference>
<evidence type="ECO:0000256" key="1">
    <source>
        <dbReference type="ARBA" id="ARBA00004123"/>
    </source>
</evidence>
<comment type="caution">
    <text evidence="8">The sequence shown here is derived from an EMBL/GenBank/DDBJ whole genome shotgun (WGS) entry which is preliminary data.</text>
</comment>
<dbReference type="Proteomes" id="UP001179952">
    <property type="component" value="Unassembled WGS sequence"/>
</dbReference>
<evidence type="ECO:0000256" key="2">
    <source>
        <dbReference type="ARBA" id="ARBA00022491"/>
    </source>
</evidence>
<evidence type="ECO:0000313" key="8">
    <source>
        <dbReference type="EMBL" id="KAK1264480.1"/>
    </source>
</evidence>
<protein>
    <recommendedName>
        <fullName evidence="7">OVATE domain-containing protein</fullName>
    </recommendedName>
</protein>
<keyword evidence="9" id="KW-1185">Reference proteome</keyword>
<sequence length="160" mass="18323">MPPISVHFKTKLLKPCKRLLSHLFRFKFRRPISIKPFNGFQTLRKRRRRRPKEDEVSSEYTDRGSSVAPLPSTPLTPGLVKMGASDFVHGGGKEATEEACRSFERYVLEMVVEEGRVADMVDVEELLYCLEELKSPVFLGVVCRFYGEMCRDLFAGDGFK</sequence>
<evidence type="ECO:0000259" key="7">
    <source>
        <dbReference type="PROSITE" id="PS51754"/>
    </source>
</evidence>
<feature type="region of interest" description="Disordered" evidence="6">
    <location>
        <begin position="44"/>
        <end position="74"/>
    </location>
</feature>
<dbReference type="GO" id="GO:0045892">
    <property type="term" value="P:negative regulation of DNA-templated transcription"/>
    <property type="evidence" value="ECO:0007669"/>
    <property type="project" value="InterPro"/>
</dbReference>
<comment type="subcellular location">
    <subcellularLocation>
        <location evidence="1">Nucleus</location>
    </subcellularLocation>
</comment>
<evidence type="ECO:0000256" key="6">
    <source>
        <dbReference type="SAM" id="MobiDB-lite"/>
    </source>
</evidence>
<proteinExistence type="predicted"/>
<name>A0AAV9AJE7_ACOGR</name>
<feature type="domain" description="OVATE" evidence="7">
    <location>
        <begin position="92"/>
        <end position="152"/>
    </location>
</feature>
<reference evidence="8" key="2">
    <citation type="submission" date="2023-06" db="EMBL/GenBank/DDBJ databases">
        <authorList>
            <person name="Ma L."/>
            <person name="Liu K.-W."/>
            <person name="Li Z."/>
            <person name="Hsiao Y.-Y."/>
            <person name="Qi Y."/>
            <person name="Fu T."/>
            <person name="Tang G."/>
            <person name="Zhang D."/>
            <person name="Sun W.-H."/>
            <person name="Liu D.-K."/>
            <person name="Li Y."/>
            <person name="Chen G.-Z."/>
            <person name="Liu X.-D."/>
            <person name="Liao X.-Y."/>
            <person name="Jiang Y.-T."/>
            <person name="Yu X."/>
            <person name="Hao Y."/>
            <person name="Huang J."/>
            <person name="Zhao X.-W."/>
            <person name="Ke S."/>
            <person name="Chen Y.-Y."/>
            <person name="Wu W.-L."/>
            <person name="Hsu J.-L."/>
            <person name="Lin Y.-F."/>
            <person name="Huang M.-D."/>
            <person name="Li C.-Y."/>
            <person name="Huang L."/>
            <person name="Wang Z.-W."/>
            <person name="Zhao X."/>
            <person name="Zhong W.-Y."/>
            <person name="Peng D.-H."/>
            <person name="Ahmad S."/>
            <person name="Lan S."/>
            <person name="Zhang J.-S."/>
            <person name="Tsai W.-C."/>
            <person name="Van De Peer Y."/>
            <person name="Liu Z.-J."/>
        </authorList>
    </citation>
    <scope>NUCLEOTIDE SEQUENCE</scope>
    <source>
        <strain evidence="8">SCP</strain>
        <tissue evidence="8">Leaves</tissue>
    </source>
</reference>
<keyword evidence="5" id="KW-0539">Nucleus</keyword>
<dbReference type="PANTHER" id="PTHR34042">
    <property type="entry name" value="TRANSCRIPTION REPRESSOR OFP17"/>
    <property type="match status" value="1"/>
</dbReference>
<dbReference type="InterPro" id="IPR006458">
    <property type="entry name" value="Ovate_C"/>
</dbReference>
<organism evidence="8 9">
    <name type="scientific">Acorus gramineus</name>
    <name type="common">Dwarf sweet flag</name>
    <dbReference type="NCBI Taxonomy" id="55184"/>
    <lineage>
        <taxon>Eukaryota</taxon>
        <taxon>Viridiplantae</taxon>
        <taxon>Streptophyta</taxon>
        <taxon>Embryophyta</taxon>
        <taxon>Tracheophyta</taxon>
        <taxon>Spermatophyta</taxon>
        <taxon>Magnoliopsida</taxon>
        <taxon>Liliopsida</taxon>
        <taxon>Acoraceae</taxon>
        <taxon>Acorus</taxon>
    </lineage>
</organism>
<keyword evidence="3" id="KW-0805">Transcription regulation</keyword>
<evidence type="ECO:0000256" key="3">
    <source>
        <dbReference type="ARBA" id="ARBA00023015"/>
    </source>
</evidence>
<dbReference type="EMBL" id="JAUJYN010000008">
    <property type="protein sequence ID" value="KAK1264480.1"/>
    <property type="molecule type" value="Genomic_DNA"/>
</dbReference>
<gene>
    <name evidence="8" type="ORF">QJS04_geneDACA017039</name>
</gene>
<dbReference type="InterPro" id="IPR044686">
    <property type="entry name" value="OFP17"/>
</dbReference>